<dbReference type="SUPFAM" id="SSF54001">
    <property type="entry name" value="Cysteine proteinases"/>
    <property type="match status" value="1"/>
</dbReference>
<proteinExistence type="predicted"/>
<sequence>MAQPFSVFVDTYNGTSHDVDGAVGAQCWDGYAFYMKWLGYSYANCTATGGAQDIWTQRASNGMLNSCDVVSTPQNGDIAVWGSNMGGGYGHVAMYYNGKFFGQNQGSSSGQYGGPFNLLAIGTAPLGYFRPKCYANGSDGEKKLQLTLINGIVVGVDYV</sequence>
<dbReference type="EMBL" id="BK014841">
    <property type="protein sequence ID" value="DAD78256.1"/>
    <property type="molecule type" value="Genomic_DNA"/>
</dbReference>
<evidence type="ECO:0000259" key="2">
    <source>
        <dbReference type="PROSITE" id="PS50911"/>
    </source>
</evidence>
<accession>A0A8S5M7V2</accession>
<dbReference type="InterPro" id="IPR038765">
    <property type="entry name" value="Papain-like_cys_pep_sf"/>
</dbReference>
<feature type="domain" description="Peptidase C51" evidence="2">
    <location>
        <begin position="2"/>
        <end position="130"/>
    </location>
</feature>
<reference evidence="3" key="1">
    <citation type="journal article" date="2021" name="Proc. Natl. Acad. Sci. U.S.A.">
        <title>A Catalog of Tens of Thousands of Viruses from Human Metagenomes Reveals Hidden Associations with Chronic Diseases.</title>
        <authorList>
            <person name="Tisza M.J."/>
            <person name="Buck C.B."/>
        </authorList>
    </citation>
    <scope>NUCLEOTIDE SEQUENCE</scope>
    <source>
        <strain evidence="3">CtzVd36</strain>
    </source>
</reference>
<dbReference type="PROSITE" id="PS50911">
    <property type="entry name" value="CHAP"/>
    <property type="match status" value="1"/>
</dbReference>
<dbReference type="GO" id="GO:0001897">
    <property type="term" value="P:symbiont-mediated cytolysis of host cell"/>
    <property type="evidence" value="ECO:0007669"/>
    <property type="project" value="UniProtKB-ARBA"/>
</dbReference>
<evidence type="ECO:0000256" key="1">
    <source>
        <dbReference type="ARBA" id="ARBA00022529"/>
    </source>
</evidence>
<dbReference type="Pfam" id="PF05257">
    <property type="entry name" value="CHAP"/>
    <property type="match status" value="1"/>
</dbReference>
<evidence type="ECO:0000313" key="3">
    <source>
        <dbReference type="EMBL" id="DAD78256.1"/>
    </source>
</evidence>
<dbReference type="InterPro" id="IPR007921">
    <property type="entry name" value="CHAP_dom"/>
</dbReference>
<organism evidence="3">
    <name type="scientific">Siphoviridae sp. ctzVd36</name>
    <dbReference type="NCBI Taxonomy" id="2826530"/>
    <lineage>
        <taxon>Viruses</taxon>
        <taxon>Duplodnaviria</taxon>
        <taxon>Heunggongvirae</taxon>
        <taxon>Uroviricota</taxon>
        <taxon>Caudoviricetes</taxon>
    </lineage>
</organism>
<keyword evidence="1" id="KW-0929">Antimicrobial</keyword>
<name>A0A8S5M7V2_9CAUD</name>
<dbReference type="Gene3D" id="3.90.1720.10">
    <property type="entry name" value="endopeptidase domain like (from Nostoc punctiforme)"/>
    <property type="match status" value="1"/>
</dbReference>
<protein>
    <submittedName>
        <fullName evidence="3">Adenosylhomocysteinase</fullName>
    </submittedName>
</protein>